<feature type="compositionally biased region" description="Polar residues" evidence="2">
    <location>
        <begin position="601"/>
        <end position="616"/>
    </location>
</feature>
<feature type="region of interest" description="Disordered" evidence="2">
    <location>
        <begin position="592"/>
        <end position="616"/>
    </location>
</feature>
<name>A0A5J4NVJ8_9TREM</name>
<gene>
    <name evidence="3" type="ORF">DEA37_0002905</name>
</gene>
<accession>A0A5J4NVJ8</accession>
<feature type="region of interest" description="Disordered" evidence="2">
    <location>
        <begin position="494"/>
        <end position="577"/>
    </location>
</feature>
<evidence type="ECO:0000256" key="1">
    <source>
        <dbReference type="SAM" id="Coils"/>
    </source>
</evidence>
<feature type="region of interest" description="Disordered" evidence="2">
    <location>
        <begin position="233"/>
        <end position="258"/>
    </location>
</feature>
<evidence type="ECO:0000313" key="3">
    <source>
        <dbReference type="EMBL" id="KAA3679220.1"/>
    </source>
</evidence>
<feature type="compositionally biased region" description="Low complexity" evidence="2">
    <location>
        <begin position="242"/>
        <end position="252"/>
    </location>
</feature>
<proteinExistence type="predicted"/>
<feature type="compositionally biased region" description="Polar residues" evidence="2">
    <location>
        <begin position="544"/>
        <end position="554"/>
    </location>
</feature>
<dbReference type="Proteomes" id="UP000324629">
    <property type="component" value="Unassembled WGS sequence"/>
</dbReference>
<evidence type="ECO:0000313" key="4">
    <source>
        <dbReference type="Proteomes" id="UP000324629"/>
    </source>
</evidence>
<feature type="coiled-coil region" evidence="1">
    <location>
        <begin position="19"/>
        <end position="53"/>
    </location>
</feature>
<protein>
    <submittedName>
        <fullName evidence="3">Uncharacterized protein</fullName>
    </submittedName>
</protein>
<dbReference type="AlphaFoldDB" id="A0A5J4NVJ8"/>
<keyword evidence="4" id="KW-1185">Reference proteome</keyword>
<feature type="compositionally biased region" description="Polar residues" evidence="2">
    <location>
        <begin position="561"/>
        <end position="577"/>
    </location>
</feature>
<organism evidence="3 4">
    <name type="scientific">Paragonimus westermani</name>
    <dbReference type="NCBI Taxonomy" id="34504"/>
    <lineage>
        <taxon>Eukaryota</taxon>
        <taxon>Metazoa</taxon>
        <taxon>Spiralia</taxon>
        <taxon>Lophotrochozoa</taxon>
        <taxon>Platyhelminthes</taxon>
        <taxon>Trematoda</taxon>
        <taxon>Digenea</taxon>
        <taxon>Plagiorchiida</taxon>
        <taxon>Troglotremata</taxon>
        <taxon>Troglotrematidae</taxon>
        <taxon>Paragonimus</taxon>
    </lineage>
</organism>
<sequence length="1119" mass="125084">MYRFEREYGESIQKQSAWLEFVELEKLSLEGRIQRVTRQRQELVKQLRLFRQNSDGTPKTYFNFQGCPFRMPHGSHGLYPNRSVHIQRSWMTNPVHPAEPVQMQSPYGHYVGLNMSDPSLICSTPYVGTNYGDYKSESPDWDTPSHFQSPPLLSPHRQRWQTKVASAAFRRSFPDRYNDNPFQQDLVSVELDRSLDGTAERNHDTSISRPNDPSQIGLKGMHIRSNSMFYESKSKCSPQLSTTPTPDTGGDPCTHPKSLNTRDRTNAIGAHFHSSDKHKPASELSGYPRNVSPTKPFLLLPSLYPSTTLIPHPPAIPAEYLPQSIRKSTEDCSSVEFWPRQLRPPGHYSDASMPHPLAVTSGVSTYPYVRRCSRNNDSPQNRIELNVNTLQHPRLCSNQDLYATSSVNGEEQPEPAQSFKANIGAQSLSNKSRIGSESLSSLNPLQSHIAPSSAFEPINPELAEICARDLSQPTILSKNRTITLNRTSYNIEQLPAHAEEDTEVEPGNTPVKDLMTTVPETSMDPVNQKGPINALPTKEKHHSVQSQSHTVNSNNRKDPSVSPTQNSLHVTSQISDSRTQVRIIRAHTAVPSEGKGENAKETQVTPSLNTRSKTISDEQSISPISIQLTRPAASLWNGSKPVVSVETDSAPSGRYSCEVDREIIDMKSRVKLMCLGPIDGFQLDRRSYIRQTFLCNESTKSNSLSPIWIAICTGETAVSIYDLKTRVKLLNCYEHEQYSNSPVTAILPFVATSNIVKNSEPEQLHDEPTRKPLGILCVIQKDGNMTLYNVASRRISGRLLVNKHVQHVMLLPQTKIMQNCLAQNLLVIDGRGDISCCQWIFTVYTTDQTNLRHPQWDGEVHDLGANILEQLFDDGQSLNYVCCVCPYQNTNHSERESRQDTSPVRNSVITSKGLQPVNYCLIGLCLLKPTKDNNLMRLRIVCSVPSSENQLKTVSNVYKQITTDPENGLVGVSYAEIAGATSICVCLTNEVYWFSLKTLDMVSTLKLPMCAQPANLLSPIWPHTFVGQTTLNERLWVAASGGRILEITAFDSQRRRNPDGQSYLIMLCVIPSDSKITAVTSTLSDKEIVLVGTDKGKIHVIRLPDDYHVCKVCLQMASE</sequence>
<reference evidence="3 4" key="1">
    <citation type="journal article" date="2019" name="Gigascience">
        <title>Whole-genome sequence of the oriental lung fluke Paragonimus westermani.</title>
        <authorList>
            <person name="Oey H."/>
            <person name="Zakrzewski M."/>
            <person name="Narain K."/>
            <person name="Devi K.R."/>
            <person name="Agatsuma T."/>
            <person name="Nawaratna S."/>
            <person name="Gobert G.N."/>
            <person name="Jones M.K."/>
            <person name="Ragan M.A."/>
            <person name="McManus D.P."/>
            <person name="Krause L."/>
        </authorList>
    </citation>
    <scope>NUCLEOTIDE SEQUENCE [LARGE SCALE GENOMIC DNA]</scope>
    <source>
        <strain evidence="3 4">IND2009</strain>
    </source>
</reference>
<evidence type="ECO:0000256" key="2">
    <source>
        <dbReference type="SAM" id="MobiDB-lite"/>
    </source>
</evidence>
<keyword evidence="1" id="KW-0175">Coiled coil</keyword>
<dbReference type="EMBL" id="QNGE01000808">
    <property type="protein sequence ID" value="KAA3679220.1"/>
    <property type="molecule type" value="Genomic_DNA"/>
</dbReference>
<comment type="caution">
    <text evidence="3">The sequence shown here is derived from an EMBL/GenBank/DDBJ whole genome shotgun (WGS) entry which is preliminary data.</text>
</comment>